<dbReference type="Proteomes" id="UP001345963">
    <property type="component" value="Unassembled WGS sequence"/>
</dbReference>
<accession>A0ABU7C8A0</accession>
<organism evidence="1 2">
    <name type="scientific">Ataeniobius toweri</name>
    <dbReference type="NCBI Taxonomy" id="208326"/>
    <lineage>
        <taxon>Eukaryota</taxon>
        <taxon>Metazoa</taxon>
        <taxon>Chordata</taxon>
        <taxon>Craniata</taxon>
        <taxon>Vertebrata</taxon>
        <taxon>Euteleostomi</taxon>
        <taxon>Actinopterygii</taxon>
        <taxon>Neopterygii</taxon>
        <taxon>Teleostei</taxon>
        <taxon>Neoteleostei</taxon>
        <taxon>Acanthomorphata</taxon>
        <taxon>Ovalentaria</taxon>
        <taxon>Atherinomorphae</taxon>
        <taxon>Cyprinodontiformes</taxon>
        <taxon>Goodeidae</taxon>
        <taxon>Ataeniobius</taxon>
    </lineage>
</organism>
<keyword evidence="2" id="KW-1185">Reference proteome</keyword>
<name>A0ABU7C8A0_9TELE</name>
<dbReference type="EMBL" id="JAHUTI010081791">
    <property type="protein sequence ID" value="MED6258968.1"/>
    <property type="molecule type" value="Genomic_DNA"/>
</dbReference>
<evidence type="ECO:0000313" key="1">
    <source>
        <dbReference type="EMBL" id="MED6258968.1"/>
    </source>
</evidence>
<protein>
    <submittedName>
        <fullName evidence="1">Uncharacterized protein</fullName>
    </submittedName>
</protein>
<gene>
    <name evidence="1" type="ORF">ATANTOWER_014994</name>
</gene>
<comment type="caution">
    <text evidence="1">The sequence shown here is derived from an EMBL/GenBank/DDBJ whole genome shotgun (WGS) entry which is preliminary data.</text>
</comment>
<sequence>MTEPFRHAPFIPNYDTHLFPINPFTCVMFQTGVFGHSSTFPVICCPCTSFFGMCLRQQEHCEKVKHWKLRVSHPNQLINSKRLKRFAEPLNGLSVRVSCLHNHEEDWTDVQKTVIDTLYRGSPLKVIAKEAGCSATMLLFTLPKVPKADSMTMVVLCLTGQQIT</sequence>
<reference evidence="1 2" key="1">
    <citation type="submission" date="2021-07" db="EMBL/GenBank/DDBJ databases">
        <authorList>
            <person name="Palmer J.M."/>
        </authorList>
    </citation>
    <scope>NUCLEOTIDE SEQUENCE [LARGE SCALE GENOMIC DNA]</scope>
    <source>
        <strain evidence="1 2">AT_MEX2019</strain>
        <tissue evidence="1">Muscle</tissue>
    </source>
</reference>
<evidence type="ECO:0000313" key="2">
    <source>
        <dbReference type="Proteomes" id="UP001345963"/>
    </source>
</evidence>
<proteinExistence type="predicted"/>